<name>A0A0D9YQY6_9ORYZ</name>
<evidence type="ECO:0000313" key="2">
    <source>
        <dbReference type="Proteomes" id="UP000026961"/>
    </source>
</evidence>
<reference evidence="1" key="2">
    <citation type="submission" date="2018-05" db="EMBL/GenBank/DDBJ databases">
        <title>OgluRS3 (Oryza glumaepatula Reference Sequence Version 3).</title>
        <authorList>
            <person name="Zhang J."/>
            <person name="Kudrna D."/>
            <person name="Lee S."/>
            <person name="Talag J."/>
            <person name="Welchert J."/>
            <person name="Wing R.A."/>
        </authorList>
    </citation>
    <scope>NUCLEOTIDE SEQUENCE [LARGE SCALE GENOMIC DNA]</scope>
</reference>
<accession>A0A0D9YQY6</accession>
<proteinExistence type="predicted"/>
<organism evidence="1">
    <name type="scientific">Oryza glumipatula</name>
    <dbReference type="NCBI Taxonomy" id="40148"/>
    <lineage>
        <taxon>Eukaryota</taxon>
        <taxon>Viridiplantae</taxon>
        <taxon>Streptophyta</taxon>
        <taxon>Embryophyta</taxon>
        <taxon>Tracheophyta</taxon>
        <taxon>Spermatophyta</taxon>
        <taxon>Magnoliopsida</taxon>
        <taxon>Liliopsida</taxon>
        <taxon>Poales</taxon>
        <taxon>Poaceae</taxon>
        <taxon>BOP clade</taxon>
        <taxon>Oryzoideae</taxon>
        <taxon>Oryzeae</taxon>
        <taxon>Oryzinae</taxon>
        <taxon>Oryza</taxon>
    </lineage>
</organism>
<dbReference type="eggNOG" id="ENOG502R4IB">
    <property type="taxonomic scope" value="Eukaryota"/>
</dbReference>
<protein>
    <submittedName>
        <fullName evidence="1">Uncharacterized protein</fullName>
    </submittedName>
</protein>
<dbReference type="Proteomes" id="UP000026961">
    <property type="component" value="Chromosome 2"/>
</dbReference>
<dbReference type="AlphaFoldDB" id="A0A0D9YQY6"/>
<dbReference type="HOGENOM" id="CLU_058130_1_0_1"/>
<keyword evidence="2" id="KW-1185">Reference proteome</keyword>
<reference evidence="1" key="1">
    <citation type="submission" date="2015-04" db="UniProtKB">
        <authorList>
            <consortium name="EnsemblPlants"/>
        </authorList>
    </citation>
    <scope>IDENTIFICATION</scope>
</reference>
<dbReference type="Gramene" id="OGLUM02G13410.1">
    <property type="protein sequence ID" value="OGLUM02G13410.1"/>
    <property type="gene ID" value="OGLUM02G13410"/>
</dbReference>
<dbReference type="EnsemblPlants" id="OGLUM02G13410.1">
    <property type="protein sequence ID" value="OGLUM02G13410.1"/>
    <property type="gene ID" value="OGLUM02G13410"/>
</dbReference>
<sequence length="291" mass="34130">MAMIVLMQGGTESAMAQQVLIPLTQYVMMAHTLMMHINKNLFGKNSATKFHVLTEEAKRLIRTILKQLYFFHRNGQCPEKFTESNVFVTSSGRAKLIGVKLGDKNDTMVFQNYQDAHRIIVETVFQKRWKEIPADMMHLLCLMRSRATAIHMGYVICTHASLVPLENREPFFMKMYKHIMHVLPRDKPTAHRNILQALPYDLDWYNKLQGNDLLEELFSSNKGGYGNGSTEFLRFYRNATVHDMDHYYKRRYTPNEFQLILAVTYPLLLPRMQEELEKEKHLRILRLDSLL</sequence>
<dbReference type="PANTHER" id="PTHR35161">
    <property type="entry name" value="OS02G0303100 PROTEIN"/>
    <property type="match status" value="1"/>
</dbReference>
<evidence type="ECO:0000313" key="1">
    <source>
        <dbReference type="EnsemblPlants" id="OGLUM02G13410.1"/>
    </source>
</evidence>
<dbReference type="PANTHER" id="PTHR35161:SF4">
    <property type="entry name" value="OS02G0303100 PROTEIN"/>
    <property type="match status" value="1"/>
</dbReference>